<dbReference type="Proteomes" id="UP001224890">
    <property type="component" value="Unassembled WGS sequence"/>
</dbReference>
<protein>
    <recommendedName>
        <fullName evidence="4">Zn(2)-C6 fungal-type domain-containing protein</fullName>
    </recommendedName>
</protein>
<evidence type="ECO:0000313" key="6">
    <source>
        <dbReference type="Proteomes" id="UP001224890"/>
    </source>
</evidence>
<accession>A0AAJ0B3H1</accession>
<evidence type="ECO:0000256" key="1">
    <source>
        <dbReference type="ARBA" id="ARBA00022723"/>
    </source>
</evidence>
<evidence type="ECO:0000256" key="3">
    <source>
        <dbReference type="SAM" id="MobiDB-lite"/>
    </source>
</evidence>
<sequence length="747" mass="82827">MATHPPKRQSRGKDDDGSPLTTPRRTKKTKNYAGEESEEGATAQGKVRIRVTRACNECRRRKDRCDGIRPSCNSCLSIGRSCSYGPAKKRGLRTGYVRALELLLGMIVNTIDDADEWLTAILEGEDRRPKFGLRDLSLLASSNTDVTDTLADSWRTSQTWKKIERLLSVDEPADSLEDGEAFKKFESGIKEAIKLAAKVSADQISTVDNGLDMITPTYTNISQDDYSPAGTITLGKQDVDSTLSLYSFHPTFPKNTLTMPQVPTPQHHVCTPGMPPNWAQLLDIYFANTHSWLPMVQKHDLLRLVYLKANSDKDTNTSPVIGSGDLCFIWTVMAYSLRQSGSLDLSEPFLRSATDSLSQGNGKHQIGHIRALLIVTLIRMEQEDSGAAWLAVGQATYSAAMLFLPAVADGPSHKDEGTRRTLMCVFVLDALVASWIKSRPYLDRSDAQRLGLLATESMEEWEPWQSKDLNNQSLTPSHVPGLVLSTFNSLFLLVCILNDILRLRMQSASYSRCHQIIKDFEDWGEHHSLNLGNRNDGKTSPQDTNLHLACASISETLRTQVQRLDGTQRGMSTKAPWETLIQGQPLLQLLESTKTFRMPPTTIVFLISLEIACDCHLSSEGLARPPRDSQLLKAALTDAKNRESLRNNPSPTSDSEIDLIEPVTMEVIPDSTPVHQSDLQPFQSEAQVSFSQLMDTATESIGDELFLSLADLDSADWSANPPEFMRHLGVVGNMATDIQSFFDQEPG</sequence>
<reference evidence="5" key="1">
    <citation type="submission" date="2021-06" db="EMBL/GenBank/DDBJ databases">
        <title>Comparative genomics, transcriptomics and evolutionary studies reveal genomic signatures of adaptation to plant cell wall in hemibiotrophic fungi.</title>
        <authorList>
            <consortium name="DOE Joint Genome Institute"/>
            <person name="Baroncelli R."/>
            <person name="Diaz J.F."/>
            <person name="Benocci T."/>
            <person name="Peng M."/>
            <person name="Battaglia E."/>
            <person name="Haridas S."/>
            <person name="Andreopoulos W."/>
            <person name="Labutti K."/>
            <person name="Pangilinan J."/>
            <person name="Floch G.L."/>
            <person name="Makela M.R."/>
            <person name="Henrissat B."/>
            <person name="Grigoriev I.V."/>
            <person name="Crouch J.A."/>
            <person name="De Vries R.P."/>
            <person name="Sukno S.A."/>
            <person name="Thon M.R."/>
        </authorList>
    </citation>
    <scope>NUCLEOTIDE SEQUENCE</scope>
    <source>
        <strain evidence="5">CBS 193.32</strain>
    </source>
</reference>
<dbReference type="CDD" id="cd12148">
    <property type="entry name" value="fungal_TF_MHR"/>
    <property type="match status" value="1"/>
</dbReference>
<proteinExistence type="predicted"/>
<gene>
    <name evidence="5" type="ORF">BDP55DRAFT_4124</name>
</gene>
<feature type="compositionally biased region" description="Basic residues" evidence="3">
    <location>
        <begin position="1"/>
        <end position="10"/>
    </location>
</feature>
<dbReference type="Pfam" id="PF04082">
    <property type="entry name" value="Fungal_trans"/>
    <property type="match status" value="1"/>
</dbReference>
<dbReference type="RefSeq" id="XP_060436714.1">
    <property type="nucleotide sequence ID" value="XM_060567379.1"/>
</dbReference>
<dbReference type="InterPro" id="IPR036864">
    <property type="entry name" value="Zn2-C6_fun-type_DNA-bd_sf"/>
</dbReference>
<dbReference type="GeneID" id="85451905"/>
<dbReference type="PROSITE" id="PS50048">
    <property type="entry name" value="ZN2_CY6_FUNGAL_2"/>
    <property type="match status" value="1"/>
</dbReference>
<keyword evidence="1" id="KW-0479">Metal-binding</keyword>
<dbReference type="SUPFAM" id="SSF57701">
    <property type="entry name" value="Zn2/Cys6 DNA-binding domain"/>
    <property type="match status" value="1"/>
</dbReference>
<dbReference type="Pfam" id="PF00172">
    <property type="entry name" value="Zn_clus"/>
    <property type="match status" value="1"/>
</dbReference>
<dbReference type="PANTHER" id="PTHR47655:SF2">
    <property type="entry name" value="QUINIC ACID UTILIZATION ACTIVATOR"/>
    <property type="match status" value="1"/>
</dbReference>
<keyword evidence="2" id="KW-0539">Nucleus</keyword>
<dbReference type="CDD" id="cd00067">
    <property type="entry name" value="GAL4"/>
    <property type="match status" value="1"/>
</dbReference>
<feature type="region of interest" description="Disordered" evidence="3">
    <location>
        <begin position="1"/>
        <end position="45"/>
    </location>
</feature>
<dbReference type="InterPro" id="IPR001138">
    <property type="entry name" value="Zn2Cys6_DnaBD"/>
</dbReference>
<comment type="caution">
    <text evidence="5">The sequence shown here is derived from an EMBL/GenBank/DDBJ whole genome shotgun (WGS) entry which is preliminary data.</text>
</comment>
<evidence type="ECO:0000313" key="5">
    <source>
        <dbReference type="EMBL" id="KAK1700959.1"/>
    </source>
</evidence>
<dbReference type="GO" id="GO:0000981">
    <property type="term" value="F:DNA-binding transcription factor activity, RNA polymerase II-specific"/>
    <property type="evidence" value="ECO:0007669"/>
    <property type="project" value="InterPro"/>
</dbReference>
<evidence type="ECO:0000256" key="2">
    <source>
        <dbReference type="ARBA" id="ARBA00023242"/>
    </source>
</evidence>
<keyword evidence="6" id="KW-1185">Reference proteome</keyword>
<dbReference type="EMBL" id="JAHMHR010000001">
    <property type="protein sequence ID" value="KAK1700959.1"/>
    <property type="molecule type" value="Genomic_DNA"/>
</dbReference>
<organism evidence="5 6">
    <name type="scientific">Colletotrichum godetiae</name>
    <dbReference type="NCBI Taxonomy" id="1209918"/>
    <lineage>
        <taxon>Eukaryota</taxon>
        <taxon>Fungi</taxon>
        <taxon>Dikarya</taxon>
        <taxon>Ascomycota</taxon>
        <taxon>Pezizomycotina</taxon>
        <taxon>Sordariomycetes</taxon>
        <taxon>Hypocreomycetidae</taxon>
        <taxon>Glomerellales</taxon>
        <taxon>Glomerellaceae</taxon>
        <taxon>Colletotrichum</taxon>
        <taxon>Colletotrichum acutatum species complex</taxon>
    </lineage>
</organism>
<dbReference type="GO" id="GO:0045944">
    <property type="term" value="P:positive regulation of transcription by RNA polymerase II"/>
    <property type="evidence" value="ECO:0007669"/>
    <property type="project" value="TreeGrafter"/>
</dbReference>
<dbReference type="GO" id="GO:0006351">
    <property type="term" value="P:DNA-templated transcription"/>
    <property type="evidence" value="ECO:0007669"/>
    <property type="project" value="InterPro"/>
</dbReference>
<dbReference type="InterPro" id="IPR007219">
    <property type="entry name" value="XnlR_reg_dom"/>
</dbReference>
<dbReference type="GO" id="GO:0003677">
    <property type="term" value="F:DNA binding"/>
    <property type="evidence" value="ECO:0007669"/>
    <property type="project" value="InterPro"/>
</dbReference>
<evidence type="ECO:0000259" key="4">
    <source>
        <dbReference type="PROSITE" id="PS50048"/>
    </source>
</evidence>
<dbReference type="Gene3D" id="4.10.240.10">
    <property type="entry name" value="Zn(2)-C6 fungal-type DNA-binding domain"/>
    <property type="match status" value="1"/>
</dbReference>
<dbReference type="AlphaFoldDB" id="A0AAJ0B3H1"/>
<feature type="domain" description="Zn(2)-C6 fungal-type" evidence="4">
    <location>
        <begin position="54"/>
        <end position="84"/>
    </location>
</feature>
<dbReference type="GO" id="GO:0008270">
    <property type="term" value="F:zinc ion binding"/>
    <property type="evidence" value="ECO:0007669"/>
    <property type="project" value="InterPro"/>
</dbReference>
<name>A0AAJ0B3H1_9PEZI</name>
<dbReference type="PROSITE" id="PS00463">
    <property type="entry name" value="ZN2_CY6_FUNGAL_1"/>
    <property type="match status" value="1"/>
</dbReference>
<dbReference type="PANTHER" id="PTHR47655">
    <property type="entry name" value="QUINIC ACID UTILIZATION ACTIVATOR"/>
    <property type="match status" value="1"/>
</dbReference>
<dbReference type="SMART" id="SM00066">
    <property type="entry name" value="GAL4"/>
    <property type="match status" value="1"/>
</dbReference>
<dbReference type="InterPro" id="IPR052783">
    <property type="entry name" value="Metabolic/Drug-Res_Regulator"/>
</dbReference>